<gene>
    <name evidence="4" type="ORF">O6P32_00335</name>
</gene>
<dbReference type="Pfam" id="PF00465">
    <property type="entry name" value="Fe-ADH"/>
    <property type="match status" value="1"/>
</dbReference>
<dbReference type="Pfam" id="PF25137">
    <property type="entry name" value="ADH_Fe_C"/>
    <property type="match status" value="1"/>
</dbReference>
<dbReference type="InterPro" id="IPR001670">
    <property type="entry name" value="ADH_Fe/GldA"/>
</dbReference>
<proteinExistence type="predicted"/>
<reference evidence="4" key="1">
    <citation type="submission" date="2022-12" db="EMBL/GenBank/DDBJ databases">
        <title>Phocaeicola acetigenes sp. nov., isolated feces from a healthy human.</title>
        <authorList>
            <person name="Do H."/>
            <person name="Ha Y.B."/>
            <person name="Kim J.-S."/>
            <person name="Suh M.K."/>
            <person name="Kim H.S."/>
            <person name="Lee J.-S."/>
        </authorList>
    </citation>
    <scope>NUCLEOTIDE SEQUENCE</scope>
    <source>
        <strain evidence="4">KGMB11183</strain>
    </source>
</reference>
<dbReference type="Gene3D" id="3.40.50.1970">
    <property type="match status" value="1"/>
</dbReference>
<dbReference type="Proteomes" id="UP001141933">
    <property type="component" value="Unassembled WGS sequence"/>
</dbReference>
<sequence length="380" mass="41762">MNNFSFQNPTKLIMGKGMIAQLSQEIPADKKVMITFGGGSVKKNGVYDQVKQALSQHQTVEFWGIEPNPAIETLRKAIELGKQEKVDFLLAVGGGSVIDGTKLISAGLLYEGDAWDLVKKGQAHDTVPLGTVLTLPATGSEMNNGAVISCHETKEKYAFYANYPVFSILDPEVTFSLPAHQVACGISDTFVHVLEQYLTKTGESRIMDRWAEGILQTLVEIAPKIRENQHDYQLMADFMMAATMGLNGFIAMGVSQDWSTHMIGHELTALCGLTHGHTLAIVMPGTMDVLRKEKGAKIMQLGERIFGVSSGTHDRRIDETIRKTEEFFRSLGLTTRLSEEGIGMDVIDEIEKRFNERGVHFGEDGLVDGATAKAILTRVL</sequence>
<dbReference type="PANTHER" id="PTHR43633">
    <property type="entry name" value="ALCOHOL DEHYDROGENASE YQHD"/>
    <property type="match status" value="1"/>
</dbReference>
<evidence type="ECO:0000313" key="5">
    <source>
        <dbReference type="Proteomes" id="UP001141933"/>
    </source>
</evidence>
<keyword evidence="1" id="KW-0560">Oxidoreductase</keyword>
<protein>
    <submittedName>
        <fullName evidence="4">Iron-containing alcohol dehydrogenase</fullName>
    </submittedName>
</protein>
<accession>A0ABT4PDP4</accession>
<comment type="caution">
    <text evidence="4">The sequence shown here is derived from an EMBL/GenBank/DDBJ whole genome shotgun (WGS) entry which is preliminary data.</text>
</comment>
<evidence type="ECO:0000259" key="3">
    <source>
        <dbReference type="Pfam" id="PF25137"/>
    </source>
</evidence>
<organism evidence="4 5">
    <name type="scientific">Phocaeicola acetigenes</name>
    <dbReference type="NCBI Taxonomy" id="3016083"/>
    <lineage>
        <taxon>Bacteria</taxon>
        <taxon>Pseudomonadati</taxon>
        <taxon>Bacteroidota</taxon>
        <taxon>Bacteroidia</taxon>
        <taxon>Bacteroidales</taxon>
        <taxon>Bacteroidaceae</taxon>
        <taxon>Phocaeicola</taxon>
    </lineage>
</organism>
<name>A0ABT4PDP4_9BACT</name>
<evidence type="ECO:0000313" key="4">
    <source>
        <dbReference type="EMBL" id="MCZ8371159.1"/>
    </source>
</evidence>
<dbReference type="EMBL" id="JAPZVM010000001">
    <property type="protein sequence ID" value="MCZ8371159.1"/>
    <property type="molecule type" value="Genomic_DNA"/>
</dbReference>
<feature type="domain" description="Fe-containing alcohol dehydrogenase-like C-terminal" evidence="3">
    <location>
        <begin position="188"/>
        <end position="350"/>
    </location>
</feature>
<dbReference type="RefSeq" id="WP_269876244.1">
    <property type="nucleotide sequence ID" value="NZ_JAPZVM010000001.1"/>
</dbReference>
<dbReference type="InterPro" id="IPR056798">
    <property type="entry name" value="ADH_Fe_C"/>
</dbReference>
<dbReference type="PROSITE" id="PS00060">
    <property type="entry name" value="ADH_IRON_2"/>
    <property type="match status" value="1"/>
</dbReference>
<dbReference type="CDD" id="cd08187">
    <property type="entry name" value="BDH"/>
    <property type="match status" value="1"/>
</dbReference>
<keyword evidence="5" id="KW-1185">Reference proteome</keyword>
<feature type="domain" description="Alcohol dehydrogenase iron-type/glycerol dehydrogenase GldA" evidence="2">
    <location>
        <begin position="9"/>
        <end position="171"/>
    </location>
</feature>
<dbReference type="InterPro" id="IPR044731">
    <property type="entry name" value="BDH-like"/>
</dbReference>
<dbReference type="PROSITE" id="PS00913">
    <property type="entry name" value="ADH_IRON_1"/>
    <property type="match status" value="1"/>
</dbReference>
<dbReference type="InterPro" id="IPR018211">
    <property type="entry name" value="ADH_Fe_CS"/>
</dbReference>
<dbReference type="PANTHER" id="PTHR43633:SF1">
    <property type="entry name" value="ALCOHOL DEHYDROGENASE YQHD"/>
    <property type="match status" value="1"/>
</dbReference>
<evidence type="ECO:0000259" key="2">
    <source>
        <dbReference type="Pfam" id="PF00465"/>
    </source>
</evidence>
<dbReference type="Gene3D" id="1.20.1090.10">
    <property type="entry name" value="Dehydroquinate synthase-like - alpha domain"/>
    <property type="match status" value="1"/>
</dbReference>
<dbReference type="SUPFAM" id="SSF56796">
    <property type="entry name" value="Dehydroquinate synthase-like"/>
    <property type="match status" value="1"/>
</dbReference>
<evidence type="ECO:0000256" key="1">
    <source>
        <dbReference type="ARBA" id="ARBA00023002"/>
    </source>
</evidence>